<reference evidence="2" key="1">
    <citation type="submission" date="2016-11" db="UniProtKB">
        <authorList>
            <consortium name="WormBaseParasite"/>
        </authorList>
    </citation>
    <scope>IDENTIFICATION</scope>
</reference>
<protein>
    <submittedName>
        <fullName evidence="2">Reverse transcriptase domain-containing protein</fullName>
    </submittedName>
</protein>
<sequence length="96" mass="10653">MLVNVSSGAVLLPRIKYSIPILALPRQPIGGAFFVLNIKIRLRIVLARLLGPKNGCSPKTLIRDILSYINTSTTQKYAGTFVLNLQNAFEFLTYSE</sequence>
<dbReference type="WBParaSite" id="L893_g30125.t1">
    <property type="protein sequence ID" value="L893_g30125.t1"/>
    <property type="gene ID" value="L893_g30125"/>
</dbReference>
<proteinExistence type="predicted"/>
<organism evidence="1 2">
    <name type="scientific">Steinernema glaseri</name>
    <dbReference type="NCBI Taxonomy" id="37863"/>
    <lineage>
        <taxon>Eukaryota</taxon>
        <taxon>Metazoa</taxon>
        <taxon>Ecdysozoa</taxon>
        <taxon>Nematoda</taxon>
        <taxon>Chromadorea</taxon>
        <taxon>Rhabditida</taxon>
        <taxon>Tylenchina</taxon>
        <taxon>Panagrolaimomorpha</taxon>
        <taxon>Strongyloidoidea</taxon>
        <taxon>Steinernematidae</taxon>
        <taxon>Steinernema</taxon>
    </lineage>
</organism>
<name>A0A1I7ZVX0_9BILA</name>
<keyword evidence="1" id="KW-1185">Reference proteome</keyword>
<dbReference type="Proteomes" id="UP000095287">
    <property type="component" value="Unplaced"/>
</dbReference>
<evidence type="ECO:0000313" key="2">
    <source>
        <dbReference type="WBParaSite" id="L893_g30125.t1"/>
    </source>
</evidence>
<evidence type="ECO:0000313" key="1">
    <source>
        <dbReference type="Proteomes" id="UP000095287"/>
    </source>
</evidence>
<accession>A0A1I7ZVX0</accession>
<dbReference type="AlphaFoldDB" id="A0A1I7ZVX0"/>